<organism evidence="2 3">
    <name type="scientific">Thermomonas aquatica</name>
    <dbReference type="NCBI Taxonomy" id="2202149"/>
    <lineage>
        <taxon>Bacteria</taxon>
        <taxon>Pseudomonadati</taxon>
        <taxon>Pseudomonadota</taxon>
        <taxon>Gammaproteobacteria</taxon>
        <taxon>Lysobacterales</taxon>
        <taxon>Lysobacteraceae</taxon>
        <taxon>Thermomonas</taxon>
    </lineage>
</organism>
<dbReference type="KEGG" id="thes:FHQ07_05430"/>
<gene>
    <name evidence="2" type="ORF">FHQ07_05430</name>
</gene>
<dbReference type="AlphaFoldDB" id="A0A5B7ZPF2"/>
<reference evidence="2 3" key="1">
    <citation type="submission" date="2019-06" db="EMBL/GenBank/DDBJ databases">
        <title>Thermomonas aquatica sp. nov., isolated from an industrial wastewater treatment plant.</title>
        <authorList>
            <person name="Jeon J.H."/>
            <person name="Park D.-S."/>
        </authorList>
    </citation>
    <scope>NUCLEOTIDE SEQUENCE [LARGE SCALE GENOMIC DNA]</scope>
    <source>
        <strain evidence="2 3">SY21</strain>
    </source>
</reference>
<feature type="transmembrane region" description="Helical" evidence="1">
    <location>
        <begin position="21"/>
        <end position="40"/>
    </location>
</feature>
<keyword evidence="3" id="KW-1185">Reference proteome</keyword>
<name>A0A5B7ZPF2_9GAMM</name>
<evidence type="ECO:0000313" key="3">
    <source>
        <dbReference type="Proteomes" id="UP000308149"/>
    </source>
</evidence>
<dbReference type="Proteomes" id="UP000308149">
    <property type="component" value="Chromosome"/>
</dbReference>
<dbReference type="RefSeq" id="WP_139715849.1">
    <property type="nucleotide sequence ID" value="NZ_CP040871.1"/>
</dbReference>
<keyword evidence="1" id="KW-0812">Transmembrane</keyword>
<keyword evidence="1" id="KW-0472">Membrane</keyword>
<accession>A0A5B7ZPF2</accession>
<keyword evidence="1" id="KW-1133">Transmembrane helix</keyword>
<evidence type="ECO:0000313" key="2">
    <source>
        <dbReference type="EMBL" id="QDA56797.1"/>
    </source>
</evidence>
<feature type="transmembrane region" description="Helical" evidence="1">
    <location>
        <begin position="46"/>
        <end position="68"/>
    </location>
</feature>
<sequence length="150" mass="15989">MKKCIGDGVHAYRPTITKASIPLAVVALLVPAASALGALAGWWPTWVIATAIAGSVLLFGIGFLMPFLMTWEVRHGVISGPAGYGVNTLQLERIDDGRSRIRADGSVMLVDDLGSTLHLPRGYLAQDEIVEMLEILGVDARRLPKAGLEA</sequence>
<dbReference type="OrthoDB" id="9910730at2"/>
<dbReference type="EMBL" id="CP040871">
    <property type="protein sequence ID" value="QDA56797.1"/>
    <property type="molecule type" value="Genomic_DNA"/>
</dbReference>
<proteinExistence type="predicted"/>
<evidence type="ECO:0000256" key="1">
    <source>
        <dbReference type="SAM" id="Phobius"/>
    </source>
</evidence>
<protein>
    <submittedName>
        <fullName evidence="2">Uncharacterized protein</fullName>
    </submittedName>
</protein>